<comment type="similarity">
    <text evidence="1 4">Belongs to the ribonucleoside diphosphate reductase large chain family.</text>
</comment>
<reference evidence="7" key="1">
    <citation type="submission" date="2020-04" db="EMBL/GenBank/DDBJ databases">
        <authorList>
            <person name="Chiriac C."/>
            <person name="Salcher M."/>
            <person name="Ghai R."/>
            <person name="Kavagutti S V."/>
        </authorList>
    </citation>
    <scope>NUCLEOTIDE SEQUENCE</scope>
</reference>
<dbReference type="EMBL" id="LR796537">
    <property type="protein sequence ID" value="CAB4150141.1"/>
    <property type="molecule type" value="Genomic_DNA"/>
</dbReference>
<dbReference type="InterPro" id="IPR039718">
    <property type="entry name" value="Rrm1"/>
</dbReference>
<evidence type="ECO:0000256" key="3">
    <source>
        <dbReference type="ARBA" id="ARBA00023002"/>
    </source>
</evidence>
<dbReference type="EC" id="1.17.4.1" evidence="2 4"/>
<dbReference type="NCBIfam" id="NF006577">
    <property type="entry name" value="PRK09102.1"/>
    <property type="match status" value="1"/>
</dbReference>
<dbReference type="PANTHER" id="PTHR11573:SF6">
    <property type="entry name" value="RIBONUCLEOSIDE-DIPHOSPHATE REDUCTASE LARGE SUBUNIT"/>
    <property type="match status" value="1"/>
</dbReference>
<keyword evidence="4" id="KW-0215">Deoxyribonucleotide synthesis</keyword>
<feature type="domain" description="Ribonucleotide reductase large subunit C-terminal" evidence="6">
    <location>
        <begin position="83"/>
        <end position="397"/>
    </location>
</feature>
<dbReference type="InterPro" id="IPR000788">
    <property type="entry name" value="RNR_lg_C"/>
</dbReference>
<dbReference type="Pfam" id="PF02867">
    <property type="entry name" value="Ribonuc_red_lgC"/>
    <property type="match status" value="2"/>
</dbReference>
<dbReference type="PANTHER" id="PTHR11573">
    <property type="entry name" value="RIBONUCLEOSIDE-DIPHOSPHATE REDUCTASE LARGE CHAIN"/>
    <property type="match status" value="1"/>
</dbReference>
<organism evidence="7">
    <name type="scientific">uncultured Caudovirales phage</name>
    <dbReference type="NCBI Taxonomy" id="2100421"/>
    <lineage>
        <taxon>Viruses</taxon>
        <taxon>Duplodnaviria</taxon>
        <taxon>Heunggongvirae</taxon>
        <taxon>Uroviricota</taxon>
        <taxon>Caudoviricetes</taxon>
        <taxon>Peduoviridae</taxon>
        <taxon>Maltschvirus</taxon>
        <taxon>Maltschvirus maltsch</taxon>
    </lineage>
</organism>
<dbReference type="GO" id="GO:0005524">
    <property type="term" value="F:ATP binding"/>
    <property type="evidence" value="ECO:0007669"/>
    <property type="project" value="InterPro"/>
</dbReference>
<dbReference type="UniPathway" id="UPA00326"/>
<comment type="function">
    <text evidence="4">Provides the precursors necessary for DNA synthesis. Catalyzes the biosynthesis of deoxyribonucleotides from the corresponding ribonucleotides.</text>
</comment>
<evidence type="ECO:0000259" key="5">
    <source>
        <dbReference type="Pfam" id="PF00317"/>
    </source>
</evidence>
<dbReference type="SUPFAM" id="SSF48168">
    <property type="entry name" value="R1 subunit of ribonucleotide reductase, N-terminal domain"/>
    <property type="match status" value="1"/>
</dbReference>
<protein>
    <recommendedName>
        <fullName evidence="2 4">Ribonucleoside-diphosphate reductase</fullName>
        <ecNumber evidence="2 4">1.17.4.1</ecNumber>
    </recommendedName>
</protein>
<accession>A0A6J5MW07</accession>
<dbReference type="Gene3D" id="3.20.70.20">
    <property type="match status" value="1"/>
</dbReference>
<dbReference type="Pfam" id="PF00317">
    <property type="entry name" value="Ribonuc_red_lgN"/>
    <property type="match status" value="1"/>
</dbReference>
<keyword evidence="3 4" id="KW-0560">Oxidoreductase</keyword>
<evidence type="ECO:0000256" key="1">
    <source>
        <dbReference type="ARBA" id="ARBA00010406"/>
    </source>
</evidence>
<feature type="domain" description="Ribonucleotide reductase large subunit N-terminal" evidence="5">
    <location>
        <begin position="13"/>
        <end position="79"/>
    </location>
</feature>
<dbReference type="GO" id="GO:0004748">
    <property type="term" value="F:ribonucleoside-diphosphate reductase activity, thioredoxin disulfide as acceptor"/>
    <property type="evidence" value="ECO:0007669"/>
    <property type="project" value="UniProtKB-EC"/>
</dbReference>
<dbReference type="InterPro" id="IPR013509">
    <property type="entry name" value="RNR_lsu_N"/>
</dbReference>
<evidence type="ECO:0000259" key="6">
    <source>
        <dbReference type="Pfam" id="PF02867"/>
    </source>
</evidence>
<proteinExistence type="inferred from homology"/>
<gene>
    <name evidence="7" type="ORF">UFOVP562_28</name>
</gene>
<name>A0A6J5MW07_9CAUD</name>
<feature type="domain" description="Ribonucleotide reductase large subunit C-terminal" evidence="6">
    <location>
        <begin position="403"/>
        <end position="552"/>
    </location>
</feature>
<evidence type="ECO:0000313" key="7">
    <source>
        <dbReference type="EMBL" id="CAB4150141.1"/>
    </source>
</evidence>
<dbReference type="PRINTS" id="PR01183">
    <property type="entry name" value="RIBORDTASEM1"/>
</dbReference>
<evidence type="ECO:0000256" key="2">
    <source>
        <dbReference type="ARBA" id="ARBA00012274"/>
    </source>
</evidence>
<sequence length="583" mass="64548">MTTVKIDYSRDSLLTPFGITTLADRYFTDGEKSPQDAFARAAEAFSDSPEMAQRIYDYASKLWFMFSTPILSNGGTKRGMPISCFLNFVPDSRGGLTGHYTENAWLSSMGGGIGGYWGRVRSNGVNTSGGSRSSGAIPFLKVVDAEVLAFAQGVTRRASYAAYLDISHPEIEEFLEMRKPSGGDANRRCLNLHHGVNITDAFMVAVERGTDWDLIDPHSKVVVRTLPARDLWQRLLDMRMQTGEPYIHFIDASNRALPDSQKKLGLAVHQSNLCSEITLPTNDERTAVCCLSSVNLATWDEWKDDPQFITDLVRFLDNVLSYFIENAPPELSKAVYSASQERSIGLGAMGFHALLQSYGLAFDSPMAVGINHRIFKHIKEQASRATRELAGERGAAPDSSLSDPVRNMHLMAIAPNASSSIICGDTSPSIEPYRANAYTAKTKTGSFLVKNPYLTKVLAEMGKDTHEVWSSIITNGGSVQHLQFLNETQKGVFKTAIEIDQRWIVDHAAERQEYICQAQSVNVFLPANADVTLLHHVHFRAWKKGLKSLYYLRSEAIRRAETVSTKIARSALNDYEGCLSCEG</sequence>
<comment type="catalytic activity">
    <reaction evidence="4">
        <text>a 2'-deoxyribonucleoside 5'-diphosphate + [thioredoxin]-disulfide + H2O = a ribonucleoside 5'-diphosphate + [thioredoxin]-dithiol</text>
        <dbReference type="Rhea" id="RHEA:23252"/>
        <dbReference type="Rhea" id="RHEA-COMP:10698"/>
        <dbReference type="Rhea" id="RHEA-COMP:10700"/>
        <dbReference type="ChEBI" id="CHEBI:15377"/>
        <dbReference type="ChEBI" id="CHEBI:29950"/>
        <dbReference type="ChEBI" id="CHEBI:50058"/>
        <dbReference type="ChEBI" id="CHEBI:57930"/>
        <dbReference type="ChEBI" id="CHEBI:73316"/>
        <dbReference type="EC" id="1.17.4.1"/>
    </reaction>
</comment>
<dbReference type="SUPFAM" id="SSF51998">
    <property type="entry name" value="PFL-like glycyl radical enzymes"/>
    <property type="match status" value="1"/>
</dbReference>
<evidence type="ECO:0000256" key="4">
    <source>
        <dbReference type="RuleBase" id="RU003410"/>
    </source>
</evidence>
<dbReference type="GO" id="GO:0009263">
    <property type="term" value="P:deoxyribonucleotide biosynthetic process"/>
    <property type="evidence" value="ECO:0007669"/>
    <property type="project" value="UniProtKB-KW"/>
</dbReference>
<dbReference type="InterPro" id="IPR008926">
    <property type="entry name" value="RNR_R1-su_N"/>
</dbReference>